<feature type="compositionally biased region" description="Polar residues" evidence="2">
    <location>
        <begin position="192"/>
        <end position="221"/>
    </location>
</feature>
<evidence type="ECO:0000259" key="3">
    <source>
        <dbReference type="Pfam" id="PF21725"/>
    </source>
</evidence>
<reference evidence="4 5" key="1">
    <citation type="submission" date="2022-03" db="EMBL/GenBank/DDBJ databases">
        <title>Streptomyces yunnanensis P86,complete genome.</title>
        <authorList>
            <person name="Chen S."/>
            <person name="Zhang Q."/>
        </authorList>
    </citation>
    <scope>NUCLEOTIDE SEQUENCE [LARGE SCALE GENOMIC DNA]</scope>
    <source>
        <strain evidence="4 5">P86</strain>
    </source>
</reference>
<dbReference type="Gene3D" id="1.20.1270.60">
    <property type="entry name" value="Arfaptin homology (AH) domain/BAR domain"/>
    <property type="match status" value="1"/>
</dbReference>
<evidence type="ECO:0000313" key="5">
    <source>
        <dbReference type="Proteomes" id="UP001218629"/>
    </source>
</evidence>
<keyword evidence="1" id="KW-0175">Coiled coil</keyword>
<dbReference type="SUPFAM" id="SSF103657">
    <property type="entry name" value="BAR/IMD domain-like"/>
    <property type="match status" value="1"/>
</dbReference>
<dbReference type="Proteomes" id="UP001218629">
    <property type="component" value="Chromosome"/>
</dbReference>
<keyword evidence="5" id="KW-1185">Reference proteome</keyword>
<dbReference type="InterPro" id="IPR027267">
    <property type="entry name" value="AH/BAR_dom_sf"/>
</dbReference>
<feature type="domain" description="Putative T7SS secretion signal" evidence="3">
    <location>
        <begin position="32"/>
        <end position="141"/>
    </location>
</feature>
<dbReference type="EMBL" id="CP095749">
    <property type="protein sequence ID" value="WEB40640.1"/>
    <property type="molecule type" value="Genomic_DNA"/>
</dbReference>
<dbReference type="InterPro" id="IPR049082">
    <property type="entry name" value="T7SS_signal"/>
</dbReference>
<evidence type="ECO:0000313" key="4">
    <source>
        <dbReference type="EMBL" id="WEB40640.1"/>
    </source>
</evidence>
<sequence>MSLGEQLWGYGGGDPYEDNGNFPGLRFNPAPGVPQAVSDLVEDLNRAQKNITSASDTLRHIDEGGWSGDAADAFRATTRALPALLEDAGKSFALAHGVLQKWQTELSAMQSKAHSYETDAKTARQRAERAEKNDDLNLFRFGGIGMTDEEAADAKQRYSAALNELGAAREELAGIVSSANNIRSQHEELAGTVTTRPSSGWSGTGSRNTPTQSRRSETSCPLSALWWAR</sequence>
<protein>
    <recommendedName>
        <fullName evidence="3">Putative T7SS secretion signal domain-containing protein</fullName>
    </recommendedName>
</protein>
<dbReference type="Pfam" id="PF21725">
    <property type="entry name" value="T7SS_signal"/>
    <property type="match status" value="1"/>
</dbReference>
<proteinExistence type="predicted"/>
<evidence type="ECO:0000256" key="2">
    <source>
        <dbReference type="SAM" id="MobiDB-lite"/>
    </source>
</evidence>
<organism evidence="4 5">
    <name type="scientific">Streptomyces yunnanensis</name>
    <dbReference type="NCBI Taxonomy" id="156453"/>
    <lineage>
        <taxon>Bacteria</taxon>
        <taxon>Bacillati</taxon>
        <taxon>Actinomycetota</taxon>
        <taxon>Actinomycetes</taxon>
        <taxon>Kitasatosporales</taxon>
        <taxon>Streptomycetaceae</taxon>
        <taxon>Streptomyces</taxon>
    </lineage>
</organism>
<feature type="region of interest" description="Disordered" evidence="2">
    <location>
        <begin position="189"/>
        <end position="222"/>
    </location>
</feature>
<name>A0ABY8A6Q4_9ACTN</name>
<dbReference type="RefSeq" id="WP_275307828.1">
    <property type="nucleotide sequence ID" value="NZ_CP095749.1"/>
</dbReference>
<evidence type="ECO:0000256" key="1">
    <source>
        <dbReference type="SAM" id="Coils"/>
    </source>
</evidence>
<feature type="coiled-coil region" evidence="1">
    <location>
        <begin position="99"/>
        <end position="171"/>
    </location>
</feature>
<gene>
    <name evidence="4" type="ORF">MOV08_16025</name>
</gene>
<accession>A0ABY8A6Q4</accession>